<feature type="domain" description="Flap endonuclease GEN chromatin organization modifier" evidence="2">
    <location>
        <begin position="36"/>
        <end position="91"/>
    </location>
</feature>
<gene>
    <name evidence="3" type="ORF">RIMI_LOCUS8410721</name>
</gene>
<evidence type="ECO:0000259" key="2">
    <source>
        <dbReference type="Pfam" id="PF18704"/>
    </source>
</evidence>
<feature type="region of interest" description="Disordered" evidence="1">
    <location>
        <begin position="194"/>
        <end position="217"/>
    </location>
</feature>
<evidence type="ECO:0000256" key="1">
    <source>
        <dbReference type="SAM" id="MobiDB-lite"/>
    </source>
</evidence>
<proteinExistence type="predicted"/>
<accession>A0ABN9LKJ6</accession>
<sequence>MEWPKHYSCEKVLILLTFYDMHERKAGRRHDAQLQAVRIVKTRVRNGIPCLEIDRLRFPPDDHPPDGPLVTIEEESLFSEAYPQIVDIFQKEKLEAEMLKQKCKRNKPKPKVPQNVEDVALLLSEMSLTPTVETNVSPPILEEREDRKTTFCLSRSNWSNELPDTLCPTPPMVNLISNDLEVSTTPIHVEDDLDKLDGQYSSPAPNNRPKSSVTSPNVSSMVADLHLSSIDWEASSFSLSPQAEPHISSGHTCGFHDGPNTEVQVKTTNNATHEMVGPGKDNLEAKSEPHQSWRYRTLLVLHIYKSCL</sequence>
<protein>
    <recommendedName>
        <fullName evidence="2">Flap endonuclease GEN chromatin organization modifier domain-containing protein</fullName>
    </recommendedName>
</protein>
<evidence type="ECO:0000313" key="3">
    <source>
        <dbReference type="EMBL" id="CAJ0940251.1"/>
    </source>
</evidence>
<dbReference type="EMBL" id="CAUEEQ010016635">
    <property type="protein sequence ID" value="CAJ0940251.1"/>
    <property type="molecule type" value="Genomic_DNA"/>
</dbReference>
<keyword evidence="4" id="KW-1185">Reference proteome</keyword>
<dbReference type="InterPro" id="IPR041012">
    <property type="entry name" value="GEN_chromo"/>
</dbReference>
<evidence type="ECO:0000313" key="4">
    <source>
        <dbReference type="Proteomes" id="UP001176940"/>
    </source>
</evidence>
<reference evidence="3" key="1">
    <citation type="submission" date="2023-07" db="EMBL/GenBank/DDBJ databases">
        <authorList>
            <person name="Stuckert A."/>
        </authorList>
    </citation>
    <scope>NUCLEOTIDE SEQUENCE</scope>
</reference>
<organism evidence="3 4">
    <name type="scientific">Ranitomeya imitator</name>
    <name type="common">mimic poison frog</name>
    <dbReference type="NCBI Taxonomy" id="111125"/>
    <lineage>
        <taxon>Eukaryota</taxon>
        <taxon>Metazoa</taxon>
        <taxon>Chordata</taxon>
        <taxon>Craniata</taxon>
        <taxon>Vertebrata</taxon>
        <taxon>Euteleostomi</taxon>
        <taxon>Amphibia</taxon>
        <taxon>Batrachia</taxon>
        <taxon>Anura</taxon>
        <taxon>Neobatrachia</taxon>
        <taxon>Hyloidea</taxon>
        <taxon>Dendrobatidae</taxon>
        <taxon>Dendrobatinae</taxon>
        <taxon>Ranitomeya</taxon>
    </lineage>
</organism>
<comment type="caution">
    <text evidence="3">The sequence shown here is derived from an EMBL/GenBank/DDBJ whole genome shotgun (WGS) entry which is preliminary data.</text>
</comment>
<dbReference type="Proteomes" id="UP001176940">
    <property type="component" value="Unassembled WGS sequence"/>
</dbReference>
<dbReference type="Pfam" id="PF18704">
    <property type="entry name" value="Chromo_2"/>
    <property type="match status" value="1"/>
</dbReference>
<name>A0ABN9LKJ6_9NEOB</name>
<feature type="compositionally biased region" description="Polar residues" evidence="1">
    <location>
        <begin position="199"/>
        <end position="217"/>
    </location>
</feature>